<dbReference type="AlphaFoldDB" id="A0A839QUH9"/>
<comment type="caution">
    <text evidence="8">The sequence shown here is derived from an EMBL/GenBank/DDBJ whole genome shotgun (WGS) entry which is preliminary data.</text>
</comment>
<evidence type="ECO:0000313" key="8">
    <source>
        <dbReference type="EMBL" id="MBB3023298.1"/>
    </source>
</evidence>
<reference evidence="8 9" key="1">
    <citation type="submission" date="2020-08" db="EMBL/GenBank/DDBJ databases">
        <title>Sequencing the genomes of 1000 actinobacteria strains.</title>
        <authorList>
            <person name="Klenk H.-P."/>
        </authorList>
    </citation>
    <scope>NUCLEOTIDE SEQUENCE [LARGE SCALE GENOMIC DNA]</scope>
    <source>
        <strain evidence="8 9">DSM 23040</strain>
    </source>
</reference>
<dbReference type="Proteomes" id="UP000568050">
    <property type="component" value="Unassembled WGS sequence"/>
</dbReference>
<evidence type="ECO:0000313" key="9">
    <source>
        <dbReference type="Proteomes" id="UP000568050"/>
    </source>
</evidence>
<evidence type="ECO:0000256" key="2">
    <source>
        <dbReference type="ARBA" id="ARBA00022729"/>
    </source>
</evidence>
<feature type="compositionally biased region" description="Low complexity" evidence="6">
    <location>
        <begin position="132"/>
        <end position="143"/>
    </location>
</feature>
<keyword evidence="5" id="KW-0449">Lipoprotein</keyword>
<dbReference type="InterPro" id="IPR025971">
    <property type="entry name" value="LppP/LprE"/>
</dbReference>
<feature type="signal peptide" evidence="7">
    <location>
        <begin position="1"/>
        <end position="23"/>
    </location>
</feature>
<evidence type="ECO:0000256" key="3">
    <source>
        <dbReference type="ARBA" id="ARBA00023136"/>
    </source>
</evidence>
<dbReference type="PROSITE" id="PS51257">
    <property type="entry name" value="PROKAR_LIPOPROTEIN"/>
    <property type="match status" value="1"/>
</dbReference>
<feature type="compositionally biased region" description="Low complexity" evidence="6">
    <location>
        <begin position="49"/>
        <end position="125"/>
    </location>
</feature>
<keyword evidence="4" id="KW-0564">Palmitate</keyword>
<evidence type="ECO:0000256" key="7">
    <source>
        <dbReference type="SAM" id="SignalP"/>
    </source>
</evidence>
<keyword evidence="3" id="KW-0472">Membrane</keyword>
<dbReference type="Pfam" id="PF14041">
    <property type="entry name" value="Lipoprotein_21"/>
    <property type="match status" value="1"/>
</dbReference>
<evidence type="ECO:0000256" key="1">
    <source>
        <dbReference type="ARBA" id="ARBA00022475"/>
    </source>
</evidence>
<name>A0A839QUH9_9MICO</name>
<proteinExistence type="predicted"/>
<gene>
    <name evidence="8" type="ORF">FHX50_001590</name>
</gene>
<protein>
    <submittedName>
        <fullName evidence="8">Uncharacterized protein</fullName>
    </submittedName>
</protein>
<keyword evidence="1" id="KW-1003">Cell membrane</keyword>
<evidence type="ECO:0000256" key="6">
    <source>
        <dbReference type="SAM" id="MobiDB-lite"/>
    </source>
</evidence>
<keyword evidence="9" id="KW-1185">Reference proteome</keyword>
<evidence type="ECO:0000256" key="4">
    <source>
        <dbReference type="ARBA" id="ARBA00023139"/>
    </source>
</evidence>
<dbReference type="EMBL" id="JACHWP010000004">
    <property type="protein sequence ID" value="MBB3023298.1"/>
    <property type="molecule type" value="Genomic_DNA"/>
</dbReference>
<evidence type="ECO:0000256" key="5">
    <source>
        <dbReference type="ARBA" id="ARBA00023288"/>
    </source>
</evidence>
<dbReference type="RefSeq" id="WP_183376381.1">
    <property type="nucleotide sequence ID" value="NZ_CBCSFZ010000025.1"/>
</dbReference>
<organism evidence="8 9">
    <name type="scientific">Helcobacillus massiliensis</name>
    <dbReference type="NCBI Taxonomy" id="521392"/>
    <lineage>
        <taxon>Bacteria</taxon>
        <taxon>Bacillati</taxon>
        <taxon>Actinomycetota</taxon>
        <taxon>Actinomycetes</taxon>
        <taxon>Micrococcales</taxon>
        <taxon>Dermabacteraceae</taxon>
        <taxon>Helcobacillus</taxon>
    </lineage>
</organism>
<keyword evidence="2 7" id="KW-0732">Signal</keyword>
<sequence>MTTRATRAVAAATAAVASAALIAGCGMIDQFSGSDPDASPTFTGKETAAQDSSPSASPSESPTADDSASPSETASESASATPSATPAESTSAAPSPTAAPSSAAPKPKAQNNQSAPAQQPSTNNPDPGPAGNGPAADGLDGAPAEVKRGFSKVKQPENGSFQGWLTNSHGYDPNLPLSYATLASDADAEFAASQIMLFHKGTYIGTTTGKAQTGWYRIDRNSPSSITVTYYHEDGGEYVSTYTWNDAKNKIDYSGEVPFK</sequence>
<feature type="chain" id="PRO_5038734693" evidence="7">
    <location>
        <begin position="24"/>
        <end position="260"/>
    </location>
</feature>
<feature type="region of interest" description="Disordered" evidence="6">
    <location>
        <begin position="28"/>
        <end position="143"/>
    </location>
</feature>
<accession>A0A839QUH9</accession>